<dbReference type="Proteomes" id="UP000264002">
    <property type="component" value="Unassembled WGS sequence"/>
</dbReference>
<reference evidence="7" key="1">
    <citation type="submission" date="2018-08" db="EMBL/GenBank/DDBJ databases">
        <authorList>
            <person name="Grouzdev D.S."/>
            <person name="Krutkina M.S."/>
        </authorList>
    </citation>
    <scope>NUCLEOTIDE SEQUENCE [LARGE SCALE GENOMIC DNA]</scope>
    <source>
        <strain evidence="7">4-11</strain>
    </source>
</reference>
<dbReference type="GO" id="GO:0000774">
    <property type="term" value="F:adenyl-nucleotide exchange factor activity"/>
    <property type="evidence" value="ECO:0007669"/>
    <property type="project" value="InterPro"/>
</dbReference>
<dbReference type="SUPFAM" id="SSF51064">
    <property type="entry name" value="Head domain of nucleotide exchange factor GrpE"/>
    <property type="match status" value="1"/>
</dbReference>
<dbReference type="GO" id="GO:0006457">
    <property type="term" value="P:protein folding"/>
    <property type="evidence" value="ECO:0007669"/>
    <property type="project" value="InterPro"/>
</dbReference>
<accession>A0A372MID4</accession>
<keyword evidence="7" id="KW-1185">Reference proteome</keyword>
<dbReference type="PANTHER" id="PTHR21237">
    <property type="entry name" value="GRPE PROTEIN"/>
    <property type="match status" value="1"/>
</dbReference>
<dbReference type="HAMAP" id="MF_01151">
    <property type="entry name" value="GrpE"/>
    <property type="match status" value="1"/>
</dbReference>
<dbReference type="RefSeq" id="WP_117329467.1">
    <property type="nucleotide sequence ID" value="NZ_QUWK01000003.1"/>
</dbReference>
<dbReference type="PRINTS" id="PR00773">
    <property type="entry name" value="GRPEPROTEIN"/>
</dbReference>
<evidence type="ECO:0000256" key="1">
    <source>
        <dbReference type="ARBA" id="ARBA00009054"/>
    </source>
</evidence>
<dbReference type="Gene3D" id="2.30.22.10">
    <property type="entry name" value="Head domain of nucleotide exchange factor GrpE"/>
    <property type="match status" value="1"/>
</dbReference>
<proteinExistence type="inferred from homology"/>
<dbReference type="OrthoDB" id="9812586at2"/>
<dbReference type="GO" id="GO:0042803">
    <property type="term" value="F:protein homodimerization activity"/>
    <property type="evidence" value="ECO:0007669"/>
    <property type="project" value="InterPro"/>
</dbReference>
<keyword evidence="3" id="KW-0346">Stress response</keyword>
<comment type="subunit">
    <text evidence="3">Homodimer.</text>
</comment>
<keyword evidence="3" id="KW-0963">Cytoplasm</keyword>
<dbReference type="GO" id="GO:0005737">
    <property type="term" value="C:cytoplasm"/>
    <property type="evidence" value="ECO:0007669"/>
    <property type="project" value="UniProtKB-SubCell"/>
</dbReference>
<dbReference type="GO" id="GO:0051082">
    <property type="term" value="F:unfolded protein binding"/>
    <property type="evidence" value="ECO:0007669"/>
    <property type="project" value="TreeGrafter"/>
</dbReference>
<dbReference type="CDD" id="cd00446">
    <property type="entry name" value="GrpE"/>
    <property type="match status" value="1"/>
</dbReference>
<feature type="compositionally biased region" description="Basic and acidic residues" evidence="5">
    <location>
        <begin position="20"/>
        <end position="30"/>
    </location>
</feature>
<evidence type="ECO:0000256" key="4">
    <source>
        <dbReference type="RuleBase" id="RU004478"/>
    </source>
</evidence>
<evidence type="ECO:0000313" key="6">
    <source>
        <dbReference type="EMBL" id="RFU95519.1"/>
    </source>
</evidence>
<name>A0A372MID4_9SPIR</name>
<gene>
    <name evidence="3 6" type="primary">grpE</name>
    <name evidence="6" type="ORF">DYP60_03330</name>
</gene>
<dbReference type="EMBL" id="QUWK01000003">
    <property type="protein sequence ID" value="RFU95519.1"/>
    <property type="molecule type" value="Genomic_DNA"/>
</dbReference>
<dbReference type="InterPro" id="IPR000740">
    <property type="entry name" value="GrpE"/>
</dbReference>
<dbReference type="InterPro" id="IPR009012">
    <property type="entry name" value="GrpE_head"/>
</dbReference>
<dbReference type="AlphaFoldDB" id="A0A372MID4"/>
<evidence type="ECO:0000256" key="3">
    <source>
        <dbReference type="HAMAP-Rule" id="MF_01151"/>
    </source>
</evidence>
<comment type="function">
    <text evidence="3">Participates actively in the response to hyperosmotic and heat shock by preventing the aggregation of stress-denatured proteins, in association with DnaK and GrpE. It is the nucleotide exchange factor for DnaK and may function as a thermosensor. Unfolded proteins bind initially to DnaJ; upon interaction with the DnaJ-bound protein, DnaK hydrolyzes its bound ATP, resulting in the formation of a stable complex. GrpE releases ADP from DnaK; ATP binding to DnaK triggers the release of the substrate protein, thus completing the reaction cycle. Several rounds of ATP-dependent interactions between DnaJ, DnaK and GrpE are required for fully efficient folding.</text>
</comment>
<evidence type="ECO:0000256" key="5">
    <source>
        <dbReference type="SAM" id="MobiDB-lite"/>
    </source>
</evidence>
<dbReference type="SUPFAM" id="SSF58014">
    <property type="entry name" value="Coiled-coil domain of nucleotide exchange factor GrpE"/>
    <property type="match status" value="1"/>
</dbReference>
<evidence type="ECO:0000256" key="2">
    <source>
        <dbReference type="ARBA" id="ARBA00023186"/>
    </source>
</evidence>
<feature type="region of interest" description="Disordered" evidence="5">
    <location>
        <begin position="1"/>
        <end position="47"/>
    </location>
</feature>
<feature type="compositionally biased region" description="Basic and acidic residues" evidence="5">
    <location>
        <begin position="1"/>
        <end position="10"/>
    </location>
</feature>
<protein>
    <recommendedName>
        <fullName evidence="3">Protein GrpE</fullName>
    </recommendedName>
    <alternativeName>
        <fullName evidence="3">HSP-70 cofactor</fullName>
    </alternativeName>
</protein>
<reference evidence="6 7" key="2">
    <citation type="submission" date="2018-09" db="EMBL/GenBank/DDBJ databases">
        <title>Genome of Sphaerochaeta halotolerans strain 4-11.</title>
        <authorList>
            <person name="Nazina T.N."/>
            <person name="Sokolova D.S."/>
        </authorList>
    </citation>
    <scope>NUCLEOTIDE SEQUENCE [LARGE SCALE GENOMIC DNA]</scope>
    <source>
        <strain evidence="6 7">4-11</strain>
    </source>
</reference>
<comment type="subcellular location">
    <subcellularLocation>
        <location evidence="3">Cytoplasm</location>
    </subcellularLocation>
</comment>
<dbReference type="PANTHER" id="PTHR21237:SF23">
    <property type="entry name" value="GRPE PROTEIN HOMOLOG, MITOCHONDRIAL"/>
    <property type="match status" value="1"/>
</dbReference>
<keyword evidence="2 3" id="KW-0143">Chaperone</keyword>
<evidence type="ECO:0000313" key="7">
    <source>
        <dbReference type="Proteomes" id="UP000264002"/>
    </source>
</evidence>
<dbReference type="Gene3D" id="3.90.20.20">
    <property type="match status" value="1"/>
</dbReference>
<dbReference type="GO" id="GO:0051087">
    <property type="term" value="F:protein-folding chaperone binding"/>
    <property type="evidence" value="ECO:0007669"/>
    <property type="project" value="InterPro"/>
</dbReference>
<comment type="caution">
    <text evidence="6">The sequence shown here is derived from an EMBL/GenBank/DDBJ whole genome shotgun (WGS) entry which is preliminary data.</text>
</comment>
<dbReference type="Pfam" id="PF01025">
    <property type="entry name" value="GrpE"/>
    <property type="match status" value="1"/>
</dbReference>
<comment type="similarity">
    <text evidence="1 3 4">Belongs to the GrpE family.</text>
</comment>
<sequence>MEKKQKEKSKSKSAQPDVEPEVKEELHPQESENQPAQEQEVQEMSELEQKELEIVRLKEQLATAQEEAASLKEQMLRDRADLENYRKRLIRDKEETVKFANENLIRDLLQPLDDLGRAIQIAESTKDYEKVHDGVVMVNKQLYSTLEKNWGLQKIDSVGKEFDPLEHEAYQVAVDDSLEHEVVLEEYAVGYKLHGRVLRPAKVKVGKPNI</sequence>
<organism evidence="6 7">
    <name type="scientific">Sphaerochaeta halotolerans</name>
    <dbReference type="NCBI Taxonomy" id="2293840"/>
    <lineage>
        <taxon>Bacteria</taxon>
        <taxon>Pseudomonadati</taxon>
        <taxon>Spirochaetota</taxon>
        <taxon>Spirochaetia</taxon>
        <taxon>Spirochaetales</taxon>
        <taxon>Sphaerochaetaceae</taxon>
        <taxon>Sphaerochaeta</taxon>
    </lineage>
</organism>
<dbReference type="InterPro" id="IPR013805">
    <property type="entry name" value="GrpE_CC"/>
</dbReference>